<dbReference type="Proteomes" id="UP000198406">
    <property type="component" value="Unassembled WGS sequence"/>
</dbReference>
<organism evidence="1 2">
    <name type="scientific">Fistulifera solaris</name>
    <name type="common">Oleaginous diatom</name>
    <dbReference type="NCBI Taxonomy" id="1519565"/>
    <lineage>
        <taxon>Eukaryota</taxon>
        <taxon>Sar</taxon>
        <taxon>Stramenopiles</taxon>
        <taxon>Ochrophyta</taxon>
        <taxon>Bacillariophyta</taxon>
        <taxon>Bacillariophyceae</taxon>
        <taxon>Bacillariophycidae</taxon>
        <taxon>Naviculales</taxon>
        <taxon>Naviculaceae</taxon>
        <taxon>Fistulifera</taxon>
    </lineage>
</organism>
<reference evidence="1 2" key="1">
    <citation type="journal article" date="2015" name="Plant Cell">
        <title>Oil accumulation by the oleaginous diatom Fistulifera solaris as revealed by the genome and transcriptome.</title>
        <authorList>
            <person name="Tanaka T."/>
            <person name="Maeda Y."/>
            <person name="Veluchamy A."/>
            <person name="Tanaka M."/>
            <person name="Abida H."/>
            <person name="Marechal E."/>
            <person name="Bowler C."/>
            <person name="Muto M."/>
            <person name="Sunaga Y."/>
            <person name="Tanaka M."/>
            <person name="Yoshino T."/>
            <person name="Taniguchi T."/>
            <person name="Fukuda Y."/>
            <person name="Nemoto M."/>
            <person name="Matsumoto M."/>
            <person name="Wong P.S."/>
            <person name="Aburatani S."/>
            <person name="Fujibuchi W."/>
        </authorList>
    </citation>
    <scope>NUCLEOTIDE SEQUENCE [LARGE SCALE GENOMIC DNA]</scope>
    <source>
        <strain evidence="1 2">JPCC DA0580</strain>
    </source>
</reference>
<evidence type="ECO:0000313" key="1">
    <source>
        <dbReference type="EMBL" id="GAX22593.1"/>
    </source>
</evidence>
<dbReference type="AlphaFoldDB" id="A0A1Z5K8J1"/>
<sequence>MTYEIPDEPEAILDTALPPEMQKAFRALFCHPVFDFPIAYDRKHEPAEEAAMLLYQDIKKELSAHPILARTINLNRQTRPFSRQTLLEKVIVDRTSACRDTIQFLIEANPHALIWEHGVRRHGCRGIPVALIHLLGESYWGEGLLPWIVDKYPWVFQHPLCQKFPPHIAMVRSWVRTQCDLETVRNFYKLYPQGLREKEHKSYPLWVSLRGYVAPNSDFFIWMAKQYPEAVYYEPSRGYTLLHDFCVLLAKQVVKSSEWSTMNVANIFRFLVSEHPSLVRQTYSGWLPIHFLARSCEWPIVQEVVILLLRAYPESVRTRSTNAHMTELSQVPFIQAVHPFIVKELEIDDEIALLNPISENLIEAASVSTTHRVSLTSASDDSSARIAAIFDSLSIAFQCWANQRVDALSVQKQQIAKSLDEAGKRFLAVRDNSSNDHSED</sequence>
<evidence type="ECO:0000313" key="2">
    <source>
        <dbReference type="Proteomes" id="UP000198406"/>
    </source>
</evidence>
<dbReference type="InParanoid" id="A0A1Z5K8J1"/>
<keyword evidence="2" id="KW-1185">Reference proteome</keyword>
<dbReference type="EMBL" id="BDSP01000184">
    <property type="protein sequence ID" value="GAX22593.1"/>
    <property type="molecule type" value="Genomic_DNA"/>
</dbReference>
<accession>A0A1Z5K8J1</accession>
<name>A0A1Z5K8J1_FISSO</name>
<comment type="caution">
    <text evidence="1">The sequence shown here is derived from an EMBL/GenBank/DDBJ whole genome shotgun (WGS) entry which is preliminary data.</text>
</comment>
<gene>
    <name evidence="1" type="ORF">FisN_14Hu225</name>
</gene>
<protein>
    <submittedName>
        <fullName evidence="1">Uncharacterized protein</fullName>
    </submittedName>
</protein>
<proteinExistence type="predicted"/>
<dbReference type="OrthoDB" id="55776at2759"/>